<evidence type="ECO:0000313" key="3">
    <source>
        <dbReference type="Proteomes" id="UP000253104"/>
    </source>
</evidence>
<dbReference type="Proteomes" id="UP000253104">
    <property type="component" value="Chromosome mHSR5_A"/>
</dbReference>
<dbReference type="RefSeq" id="WP_114175509.1">
    <property type="nucleotide sequence ID" value="NZ_CP024902.1"/>
</dbReference>
<evidence type="ECO:0000259" key="1">
    <source>
        <dbReference type="Pfam" id="PF13524"/>
    </source>
</evidence>
<dbReference type="Pfam" id="PF13524">
    <property type="entry name" value="Glyco_trans_1_2"/>
    <property type="match status" value="1"/>
</dbReference>
<evidence type="ECO:0000313" key="2">
    <source>
        <dbReference type="EMBL" id="AXF19208.1"/>
    </source>
</evidence>
<reference evidence="2 3" key="1">
    <citation type="journal article" date="2018" name="ISME J.">
        <title>Involvement of Burkholderiaceae and sulfurous volatiles in disease-suppressive soils.</title>
        <authorList>
            <person name="Carrion V.J."/>
            <person name="Cordovez V."/>
            <person name="Tyc O."/>
            <person name="Etalo D.W."/>
            <person name="de Bruijn I."/>
            <person name="de Jager V.C."/>
            <person name="Medema M.H."/>
            <person name="Eberl L."/>
            <person name="Raaijmakers J.M."/>
        </authorList>
    </citation>
    <scope>NUCLEOTIDE SEQUENCE [LARGE SCALE GENOMIC DNA]</scope>
    <source>
        <strain evidence="3">mHSR5</strain>
    </source>
</reference>
<accession>A0A2Z5MR38</accession>
<name>A0A2Z5MR38_BURPY</name>
<organism evidence="2 3">
    <name type="scientific">Burkholderia pyrrocinia</name>
    <name type="common">Pseudomonas pyrrocinia</name>
    <dbReference type="NCBI Taxonomy" id="60550"/>
    <lineage>
        <taxon>Bacteria</taxon>
        <taxon>Pseudomonadati</taxon>
        <taxon>Pseudomonadota</taxon>
        <taxon>Betaproteobacteria</taxon>
        <taxon>Burkholderiales</taxon>
        <taxon>Burkholderiaceae</taxon>
        <taxon>Burkholderia</taxon>
        <taxon>Burkholderia cepacia complex</taxon>
    </lineage>
</organism>
<feature type="domain" description="Spore protein YkvP/CgeB glycosyl transferase-like" evidence="1">
    <location>
        <begin position="658"/>
        <end position="791"/>
    </location>
</feature>
<dbReference type="SUPFAM" id="SSF53756">
    <property type="entry name" value="UDP-Glycosyltransferase/glycogen phosphorylase"/>
    <property type="match status" value="1"/>
</dbReference>
<dbReference type="AlphaFoldDB" id="A0A2Z5MR38"/>
<sequence length="924" mass="100032">MNDAPRLFAPLDHPYYLAVPAFLQTSGGVRAMHYLCHTLNLLGCEAYVQTPDVHPELRTPVLTPAIVQAHADAGRSPIAIYPEIVEGNPFGARCVARYLLAEPGRINGNPIDLAPSDLVFAFGPTIVPDGWQADLLRIPLVDTRIFHGDGVDDAARSGTAVFINRHLRRGGSLHPATAGSIEISGRVPERSAHELAELFRRVECVYLYEWSTAAFEALMCGCPVVCILNDASLPNAERWVMNGKGIAWGLDPDEIARAKATVHEARDVYREEELTFWLQLRRFVDKTQARAKERDVELGPHGPSTARRPASAKRRLAVMTAEPAARVRFGDAFGRLEREWALDFPVGEQGIDLDALQRADLIVLHGAIAGLLSSAAQEQLFALGKPVVCDVDRPLDAFASAWPEIAGNARGRAALHDALRRADALAVPSDALARTGRHVNASVHVLPAEADAARYGTLYARLAEQGRRPAVTPAPVPVPRKKRLVVYAFDRVDGASLQRRVALPFARLGDAWELVWGIVDGRIDGHAIATADAVLLDRRTPGLLSPDGLRAIFAFDKPVIYATDSPPAAQASAQDDPTWAGIAYTLGNACAVVVPTPDLANRYRPWNPRVFVLPDSVDLDLFQRPVPTRADGRVTIGVAGEALLPAHFARVDAALRSICARHAGRVAVQFFGAHAPTGWEDHPAAEWRPAPDAYHAYAQQLRALDWDIALMPLADDAGANPIQRQEFAVAGIAVVASDLPANRVTLSDGDDALLAGDDAQAWHDAIDRLIAQPALRRRLARTAQARVCKHDALQVRLPLHREIYRAGVDKRGTAVRPPRPDAPIPGVLLLDAGGDPARIQAALQAIAARPEQDLLTVVLTTMQGRLPEWTERLRYLATTAGEYAATVEQLCAMPAFDWVAIMETTEAEAGTGTREATAADAAIG</sequence>
<dbReference type="GO" id="GO:0016740">
    <property type="term" value="F:transferase activity"/>
    <property type="evidence" value="ECO:0007669"/>
    <property type="project" value="UniProtKB-KW"/>
</dbReference>
<dbReference type="Gene3D" id="3.40.50.2000">
    <property type="entry name" value="Glycogen Phosphorylase B"/>
    <property type="match status" value="1"/>
</dbReference>
<keyword evidence="2" id="KW-0808">Transferase</keyword>
<proteinExistence type="predicted"/>
<gene>
    <name evidence="2" type="ORF">CUJ89_00850</name>
</gene>
<dbReference type="InterPro" id="IPR055259">
    <property type="entry name" value="YkvP/CgeB_Glyco_trans-like"/>
</dbReference>
<dbReference type="OrthoDB" id="9816564at2"/>
<dbReference type="EMBL" id="CP024902">
    <property type="protein sequence ID" value="AXF19208.1"/>
    <property type="molecule type" value="Genomic_DNA"/>
</dbReference>
<protein>
    <submittedName>
        <fullName evidence="2">Glycosyl transferase</fullName>
    </submittedName>
</protein>